<dbReference type="GeneID" id="116192821"/>
<feature type="region of interest" description="Disordered" evidence="3">
    <location>
        <begin position="35"/>
        <end position="72"/>
    </location>
</feature>
<keyword evidence="5" id="KW-1185">Reference proteome</keyword>
<dbReference type="RefSeq" id="XP_031377343.1">
    <property type="nucleotide sequence ID" value="XM_031521483.1"/>
</dbReference>
<protein>
    <submittedName>
        <fullName evidence="6 7">Uncharacterized protein LOC116192821 isoform X1</fullName>
    </submittedName>
</protein>
<dbReference type="RefSeq" id="XP_031377338.1">
    <property type="nucleotide sequence ID" value="XM_031521478.1"/>
</dbReference>
<feature type="region of interest" description="Disordered" evidence="3">
    <location>
        <begin position="348"/>
        <end position="372"/>
    </location>
</feature>
<reference evidence="6 7" key="2">
    <citation type="submission" date="2025-04" db="UniProtKB">
        <authorList>
            <consortium name="RefSeq"/>
        </authorList>
    </citation>
    <scope>IDENTIFICATION</scope>
    <source>
        <tissue evidence="6 7">Leaf</tissue>
    </source>
</reference>
<feature type="domain" description="Bromo" evidence="4">
    <location>
        <begin position="88"/>
        <end position="158"/>
    </location>
</feature>
<evidence type="ECO:0000313" key="10">
    <source>
        <dbReference type="RefSeq" id="XP_031377344.1"/>
    </source>
</evidence>
<gene>
    <name evidence="6 7 8 9 10" type="primary">LOC116192821</name>
</gene>
<evidence type="ECO:0000256" key="3">
    <source>
        <dbReference type="SAM" id="MobiDB-lite"/>
    </source>
</evidence>
<dbReference type="AlphaFoldDB" id="A0A6P8C485"/>
<dbReference type="SMART" id="SM00297">
    <property type="entry name" value="BROMO"/>
    <property type="match status" value="1"/>
</dbReference>
<evidence type="ECO:0000313" key="7">
    <source>
        <dbReference type="RefSeq" id="XP_031377339.1"/>
    </source>
</evidence>
<evidence type="ECO:0000313" key="5">
    <source>
        <dbReference type="Proteomes" id="UP000515151"/>
    </source>
</evidence>
<dbReference type="Pfam" id="PF00439">
    <property type="entry name" value="Bromodomain"/>
    <property type="match status" value="1"/>
</dbReference>
<dbReference type="Gene3D" id="1.20.920.10">
    <property type="entry name" value="Bromodomain-like"/>
    <property type="match status" value="1"/>
</dbReference>
<dbReference type="PRINTS" id="PR00503">
    <property type="entry name" value="BROMODOMAIN"/>
</dbReference>
<dbReference type="InterPro" id="IPR001487">
    <property type="entry name" value="Bromodomain"/>
</dbReference>
<reference evidence="5" key="1">
    <citation type="journal article" date="2020" name="Plant Biotechnol. J.">
        <title>The pomegranate (Punica granatum L.) draft genome dissects genetic divergence between soft- and hard-seeded cultivars.</title>
        <authorList>
            <person name="Luo X."/>
            <person name="Li H."/>
            <person name="Wu Z."/>
            <person name="Yao W."/>
            <person name="Zhao P."/>
            <person name="Cao D."/>
            <person name="Yu H."/>
            <person name="Li K."/>
            <person name="Poudel K."/>
            <person name="Zhao D."/>
            <person name="Zhang F."/>
            <person name="Xia X."/>
            <person name="Chen L."/>
            <person name="Wang Q."/>
            <person name="Jing D."/>
            <person name="Cao S."/>
        </authorList>
    </citation>
    <scope>NUCLEOTIDE SEQUENCE [LARGE SCALE GENOMIC DNA]</scope>
</reference>
<sequence>MSCGEHRRSTRIVELEAKKPEKAVNKKKLEISFGTAEGQFSQRQRRKKPKVNHGSSIRATASDEAVAASSNTPLPPTSALELLLDILKRRDTLKIFAEPVNAAEVQGYDVVVKDPMDFGTISSKLSRGEYKMLEEFEHDVFLVFSNAMLFNDCRTVFYRQARTIRDVAKKLFMALRTNARNFEMDFSMARRATDRWTKSEARLINSNSCNLSRNVTTAGKVLESAGGRKSEGFVPGKTIYNPRASYPYDNMTSVSTVLNAPGSAKSLLPINQSSLGYGQNASRTDSVLKFTSGLGPVAQSMLDNGPLMRHNEPLHHESQAFNQQKVPWTAYPGSRMLSSVYQNPFGSTMRSSNQNPVRNHQQVPCTASTGSGKLPSVYENSLGNPARLFGQYPVHNHQQVPYTACPGREKLPSVYQNPQIPSAAYPGSAKLPSVHQNPFGSPGGAFDQYPVRDHHQAPSAASPESGKEPSVYMNPFGSPVRVHDHNANAQRDDFNFGSTSTSNGGNQSMFDGMSLDDFLTYLLNL</sequence>
<dbReference type="RefSeq" id="XP_031377344.1">
    <property type="nucleotide sequence ID" value="XM_031521484.1"/>
</dbReference>
<dbReference type="RefSeq" id="XP_031377339.1">
    <property type="nucleotide sequence ID" value="XM_031521479.1"/>
</dbReference>
<evidence type="ECO:0000313" key="8">
    <source>
        <dbReference type="RefSeq" id="XP_031377342.1"/>
    </source>
</evidence>
<dbReference type="InterPro" id="IPR051831">
    <property type="entry name" value="Bromodomain_contain_prot"/>
</dbReference>
<dbReference type="InterPro" id="IPR036427">
    <property type="entry name" value="Bromodomain-like_sf"/>
</dbReference>
<dbReference type="RefSeq" id="XP_031377342.1">
    <property type="nucleotide sequence ID" value="XM_031521482.1"/>
</dbReference>
<proteinExistence type="predicted"/>
<dbReference type="PANTHER" id="PTHR22881">
    <property type="entry name" value="BROMODOMAIN CONTAINING PROTEIN"/>
    <property type="match status" value="1"/>
</dbReference>
<feature type="region of interest" description="Disordered" evidence="3">
    <location>
        <begin position="426"/>
        <end position="483"/>
    </location>
</feature>
<name>A0A6P8C485_PUNGR</name>
<feature type="compositionally biased region" description="Polar residues" evidence="3">
    <location>
        <begin position="348"/>
        <end position="371"/>
    </location>
</feature>
<organism evidence="5 7">
    <name type="scientific">Punica granatum</name>
    <name type="common">Pomegranate</name>
    <dbReference type="NCBI Taxonomy" id="22663"/>
    <lineage>
        <taxon>Eukaryota</taxon>
        <taxon>Viridiplantae</taxon>
        <taxon>Streptophyta</taxon>
        <taxon>Embryophyta</taxon>
        <taxon>Tracheophyta</taxon>
        <taxon>Spermatophyta</taxon>
        <taxon>Magnoliopsida</taxon>
        <taxon>eudicotyledons</taxon>
        <taxon>Gunneridae</taxon>
        <taxon>Pentapetalae</taxon>
        <taxon>rosids</taxon>
        <taxon>malvids</taxon>
        <taxon>Myrtales</taxon>
        <taxon>Lythraceae</taxon>
        <taxon>Punica</taxon>
    </lineage>
</organism>
<evidence type="ECO:0000259" key="4">
    <source>
        <dbReference type="PROSITE" id="PS50014"/>
    </source>
</evidence>
<dbReference type="PROSITE" id="PS50014">
    <property type="entry name" value="BROMODOMAIN_2"/>
    <property type="match status" value="1"/>
</dbReference>
<accession>A0A6P8C485</accession>
<dbReference type="OrthoDB" id="1155210at2759"/>
<dbReference type="SUPFAM" id="SSF47370">
    <property type="entry name" value="Bromodomain"/>
    <property type="match status" value="1"/>
</dbReference>
<dbReference type="PANTHER" id="PTHR22881:SF26">
    <property type="entry name" value="BROMODOMAIN CONTAINING PROTEIN, EXPRESSED"/>
    <property type="match status" value="1"/>
</dbReference>
<keyword evidence="1 2" id="KW-0103">Bromodomain</keyword>
<evidence type="ECO:0000256" key="2">
    <source>
        <dbReference type="PROSITE-ProRule" id="PRU00035"/>
    </source>
</evidence>
<evidence type="ECO:0000313" key="9">
    <source>
        <dbReference type="RefSeq" id="XP_031377343.1"/>
    </source>
</evidence>
<evidence type="ECO:0000256" key="1">
    <source>
        <dbReference type="ARBA" id="ARBA00023117"/>
    </source>
</evidence>
<dbReference type="Proteomes" id="UP000515151">
    <property type="component" value="Chromosome 1"/>
</dbReference>
<evidence type="ECO:0000313" key="6">
    <source>
        <dbReference type="RefSeq" id="XP_031377338.1"/>
    </source>
</evidence>